<accession>A0ABQ9AJH3</accession>
<evidence type="ECO:0000256" key="1">
    <source>
        <dbReference type="SAM" id="MobiDB-lite"/>
    </source>
</evidence>
<gene>
    <name evidence="2" type="ORF">OIU77_008012</name>
</gene>
<dbReference type="EMBL" id="JAPFFI010000020">
    <property type="protein sequence ID" value="KAJ6340172.1"/>
    <property type="molecule type" value="Genomic_DNA"/>
</dbReference>
<keyword evidence="3" id="KW-1185">Reference proteome</keyword>
<sequence length="21" mass="2531">MQGRERKRKLKPANHLEWPVG</sequence>
<reference evidence="2" key="1">
    <citation type="submission" date="2022-10" db="EMBL/GenBank/DDBJ databases">
        <authorList>
            <person name="Hyden B.L."/>
            <person name="Feng K."/>
            <person name="Yates T."/>
            <person name="Jawdy S."/>
            <person name="Smart L.B."/>
            <person name="Muchero W."/>
        </authorList>
    </citation>
    <scope>NUCLEOTIDE SEQUENCE</scope>
    <source>
        <tissue evidence="2">Shoot tip</tissue>
    </source>
</reference>
<protein>
    <submittedName>
        <fullName evidence="2">Uncharacterized protein</fullName>
    </submittedName>
</protein>
<feature type="region of interest" description="Disordered" evidence="1">
    <location>
        <begin position="1"/>
        <end position="21"/>
    </location>
</feature>
<reference evidence="2" key="2">
    <citation type="journal article" date="2023" name="Int. J. Mol. Sci.">
        <title>De Novo Assembly and Annotation of 11 Diverse Shrub Willow (Salix) Genomes Reveals Novel Gene Organization in Sex-Linked Regions.</title>
        <authorList>
            <person name="Hyden B."/>
            <person name="Feng K."/>
            <person name="Yates T.B."/>
            <person name="Jawdy S."/>
            <person name="Cereghino C."/>
            <person name="Smart L.B."/>
            <person name="Muchero W."/>
        </authorList>
    </citation>
    <scope>NUCLEOTIDE SEQUENCE</scope>
    <source>
        <tissue evidence="2">Shoot tip</tissue>
    </source>
</reference>
<evidence type="ECO:0000313" key="2">
    <source>
        <dbReference type="EMBL" id="KAJ6340172.1"/>
    </source>
</evidence>
<comment type="caution">
    <text evidence="2">The sequence shown here is derived from an EMBL/GenBank/DDBJ whole genome shotgun (WGS) entry which is preliminary data.</text>
</comment>
<dbReference type="Proteomes" id="UP001141253">
    <property type="component" value="Chromosome 15W"/>
</dbReference>
<proteinExistence type="predicted"/>
<name>A0ABQ9AJH3_9ROSI</name>
<evidence type="ECO:0000313" key="3">
    <source>
        <dbReference type="Proteomes" id="UP001141253"/>
    </source>
</evidence>
<feature type="compositionally biased region" description="Basic residues" evidence="1">
    <location>
        <begin position="1"/>
        <end position="12"/>
    </location>
</feature>
<organism evidence="2 3">
    <name type="scientific">Salix suchowensis</name>
    <dbReference type="NCBI Taxonomy" id="1278906"/>
    <lineage>
        <taxon>Eukaryota</taxon>
        <taxon>Viridiplantae</taxon>
        <taxon>Streptophyta</taxon>
        <taxon>Embryophyta</taxon>
        <taxon>Tracheophyta</taxon>
        <taxon>Spermatophyta</taxon>
        <taxon>Magnoliopsida</taxon>
        <taxon>eudicotyledons</taxon>
        <taxon>Gunneridae</taxon>
        <taxon>Pentapetalae</taxon>
        <taxon>rosids</taxon>
        <taxon>fabids</taxon>
        <taxon>Malpighiales</taxon>
        <taxon>Salicaceae</taxon>
        <taxon>Saliceae</taxon>
        <taxon>Salix</taxon>
    </lineage>
</organism>